<evidence type="ECO:0008006" key="3">
    <source>
        <dbReference type="Google" id="ProtNLM"/>
    </source>
</evidence>
<gene>
    <name evidence="1" type="ORF">OCV77_04885</name>
</gene>
<evidence type="ECO:0000313" key="1">
    <source>
        <dbReference type="EMBL" id="MCU6743843.1"/>
    </source>
</evidence>
<dbReference type="RefSeq" id="WP_262573812.1">
    <property type="nucleotide sequence ID" value="NZ_JAOQKJ010000003.1"/>
</dbReference>
<dbReference type="Proteomes" id="UP001652432">
    <property type="component" value="Unassembled WGS sequence"/>
</dbReference>
<dbReference type="EMBL" id="JAOQKJ010000003">
    <property type="protein sequence ID" value="MCU6743843.1"/>
    <property type="molecule type" value="Genomic_DNA"/>
</dbReference>
<dbReference type="Gene3D" id="3.40.50.1110">
    <property type="entry name" value="SGNH hydrolase"/>
    <property type="match status" value="1"/>
</dbReference>
<name>A0ABT2T0T2_9FIRM</name>
<dbReference type="InterPro" id="IPR036514">
    <property type="entry name" value="SGNH_hydro_sf"/>
</dbReference>
<dbReference type="SUPFAM" id="SSF52266">
    <property type="entry name" value="SGNH hydrolase"/>
    <property type="match status" value="1"/>
</dbReference>
<proteinExistence type="predicted"/>
<evidence type="ECO:0000313" key="2">
    <source>
        <dbReference type="Proteomes" id="UP001652432"/>
    </source>
</evidence>
<accession>A0ABT2T0T2</accession>
<organism evidence="1 2">
    <name type="scientific">Suilimivivens aceti</name>
    <dbReference type="NCBI Taxonomy" id="2981774"/>
    <lineage>
        <taxon>Bacteria</taxon>
        <taxon>Bacillati</taxon>
        <taxon>Bacillota</taxon>
        <taxon>Clostridia</taxon>
        <taxon>Lachnospirales</taxon>
        <taxon>Lachnospiraceae</taxon>
        <taxon>Suilimivivens</taxon>
    </lineage>
</organism>
<sequence length="342" mass="40119">MKFFHSKTALRLFFILLLLITLYLLSCVLKVKSGHGIDQQEGLYWQEENSIDVMFLGTSHVHCDVNTGLLYNSYGITAYDYSGAEQPLWMTYYYLKELYRYQTPELLVLDLYGPARFKEDYQYTWISENIYGMRFSSNKVKMLLVSVEPDRIRDYFPSFAIYHNRYDSLSEDDFQSFFWNSEDKQAFKGYTPYFGTELQTEPDDFFTEEKGGLTKKSEKYLRKIIAYAKKKQTPLLLISAPYVITKEDKMTYNQIAEIAAQEDVAFIDFNEYYEDMGLDFTTDFNDESHLNYQGSCVFTDYLGNYLKENYDLTDRRGDPSCESYLDNQKLILKEAKEASATG</sequence>
<keyword evidence="2" id="KW-1185">Reference proteome</keyword>
<comment type="caution">
    <text evidence="1">The sequence shown here is derived from an EMBL/GenBank/DDBJ whole genome shotgun (WGS) entry which is preliminary data.</text>
</comment>
<reference evidence="1 2" key="1">
    <citation type="journal article" date="2021" name="ISME Commun">
        <title>Automated analysis of genomic sequences facilitates high-throughput and comprehensive description of bacteria.</title>
        <authorList>
            <person name="Hitch T.C.A."/>
        </authorList>
    </citation>
    <scope>NUCLEOTIDE SEQUENCE [LARGE SCALE GENOMIC DNA]</scope>
    <source>
        <strain evidence="1 2">Sanger_18</strain>
    </source>
</reference>
<protein>
    <recommendedName>
        <fullName evidence="3">SGNH/GDSL hydrolase family protein</fullName>
    </recommendedName>
</protein>